<comment type="similarity">
    <text evidence="2 12">Belongs to the UQCRB/QCR7 family.</text>
</comment>
<comment type="subcellular location">
    <subcellularLocation>
        <location evidence="1">Mitochondrion inner membrane</location>
        <topology evidence="1">Peripheral membrane protein</topology>
        <orientation evidence="1">Matrix side</orientation>
    </subcellularLocation>
</comment>
<evidence type="ECO:0000256" key="6">
    <source>
        <dbReference type="ARBA" id="ARBA00022792"/>
    </source>
</evidence>
<gene>
    <name evidence="13" type="primary">UQCRB</name>
</gene>
<evidence type="ECO:0000256" key="4">
    <source>
        <dbReference type="ARBA" id="ARBA00022448"/>
    </source>
</evidence>
<evidence type="ECO:0000256" key="2">
    <source>
        <dbReference type="ARBA" id="ARBA00008554"/>
    </source>
</evidence>
<evidence type="ECO:0000256" key="7">
    <source>
        <dbReference type="ARBA" id="ARBA00022982"/>
    </source>
</evidence>
<dbReference type="OrthoDB" id="425749at2759"/>
<evidence type="ECO:0000256" key="3">
    <source>
        <dbReference type="ARBA" id="ARBA00016323"/>
    </source>
</evidence>
<keyword evidence="7 12" id="KW-0249">Electron transport</keyword>
<comment type="function">
    <text evidence="12">Component of the ubiquinol-cytochrome c oxidoreductase, a multisubunit transmembrane complex that is part of the mitochondrial electron transport chain which drives oxidative phosphorylation.</text>
</comment>
<name>A0A2H8TJB2_9HEMI</name>
<dbReference type="FunFam" id="1.10.1090.10:FF:000001">
    <property type="entry name" value="Cytochrome b-c1 complex subunit 7"/>
    <property type="match status" value="1"/>
</dbReference>
<organism evidence="13">
    <name type="scientific">Melanaphis sacchari</name>
    <dbReference type="NCBI Taxonomy" id="742174"/>
    <lineage>
        <taxon>Eukaryota</taxon>
        <taxon>Metazoa</taxon>
        <taxon>Ecdysozoa</taxon>
        <taxon>Arthropoda</taxon>
        <taxon>Hexapoda</taxon>
        <taxon>Insecta</taxon>
        <taxon>Pterygota</taxon>
        <taxon>Neoptera</taxon>
        <taxon>Paraneoptera</taxon>
        <taxon>Hemiptera</taxon>
        <taxon>Sternorrhyncha</taxon>
        <taxon>Aphidomorpha</taxon>
        <taxon>Aphidoidea</taxon>
        <taxon>Aphididae</taxon>
        <taxon>Aphidini</taxon>
        <taxon>Melanaphis</taxon>
    </lineage>
</organism>
<evidence type="ECO:0000256" key="9">
    <source>
        <dbReference type="ARBA" id="ARBA00023136"/>
    </source>
</evidence>
<dbReference type="PANTHER" id="PTHR12022:SF0">
    <property type="entry name" value="CYTOCHROME B-C1 COMPLEX SUBUNIT 7"/>
    <property type="match status" value="1"/>
</dbReference>
<keyword evidence="4 12" id="KW-0813">Transport</keyword>
<evidence type="ECO:0000256" key="5">
    <source>
        <dbReference type="ARBA" id="ARBA00022660"/>
    </source>
</evidence>
<keyword evidence="5 12" id="KW-0679">Respiratory chain</keyword>
<dbReference type="GO" id="GO:0045275">
    <property type="term" value="C:respiratory chain complex III"/>
    <property type="evidence" value="ECO:0007669"/>
    <property type="project" value="InterPro"/>
</dbReference>
<evidence type="ECO:0000256" key="12">
    <source>
        <dbReference type="PIRNR" id="PIRNR000022"/>
    </source>
</evidence>
<dbReference type="GO" id="GO:0005743">
    <property type="term" value="C:mitochondrial inner membrane"/>
    <property type="evidence" value="ECO:0007669"/>
    <property type="project" value="UniProtKB-SubCell"/>
</dbReference>
<accession>A0A2H8TJB2</accession>
<comment type="subunit">
    <text evidence="11">Component of the ubiquinol-cytochrome c oxidoreductase (cytochrome b-c1 complex, complex III, CIII), a multisubunit enzyme composed of 11 subunits. The complex is composed of 3 respiratory subunits cytochrome b, cytochrome c1 and Rieske protein UQCRFS1, 2 core protein subunits UQCRC1/QCR1 and UQCRC2/QCR2, and 6 low-molecular weight protein subunits UQCRH/QCR6, UQCRB/QCR7, UQCRQ/QCR8, UQCR10/QCR9, UQCR11/QCR10 and subunit 9, the cleavage product of Rieske protein UQCRFS1. The complex exists as an obligatory dimer and forms supercomplexes (SCs) in the inner mitochondrial membrane with NADH-ubiquinone oxidoreductase (complex I, CI) and cytochrome c oxidase (complex IV, CIV), resulting in different assemblies (supercomplex SCI(1)III(2)IV(1) and megacomplex MCI(2)III(2)IV(2)).</text>
</comment>
<dbReference type="AlphaFoldDB" id="A0A2H8TJB2"/>
<dbReference type="Gene3D" id="1.10.1090.10">
    <property type="entry name" value="Cytochrome b-c1 complex subunit 7"/>
    <property type="match status" value="1"/>
</dbReference>
<dbReference type="GO" id="GO:0006122">
    <property type="term" value="P:mitochondrial electron transport, ubiquinol to cytochrome c"/>
    <property type="evidence" value="ECO:0007669"/>
    <property type="project" value="InterPro"/>
</dbReference>
<dbReference type="Pfam" id="PF02271">
    <property type="entry name" value="UCR_14kD"/>
    <property type="match status" value="1"/>
</dbReference>
<evidence type="ECO:0000313" key="13">
    <source>
        <dbReference type="EMBL" id="MBW13772.1"/>
    </source>
</evidence>
<dbReference type="InterPro" id="IPR003197">
    <property type="entry name" value="QCR7"/>
</dbReference>
<comment type="subunit">
    <text evidence="10">Component of the ubiquinol-cytochrome c oxidoreductase (cytochrome b-c1 complex, complex III, CIII), a multisubunit enzyme composed of 3 respiratory subunits cytochrome b, cytochrome c1 and Rieske protein, 2 core protein subunits, and additional low-molecular weight protein subunits. The complex exists as an obligatory dimer and forms supercomplexes (SCs) in the inner mitochondrial membrane with cytochrome c oxidase (complex IV, CIV).</text>
</comment>
<dbReference type="SUPFAM" id="SSF81524">
    <property type="entry name" value="14 kDa protein of cytochrome bc1 complex (Ubiquinol-cytochrome c reductase)"/>
    <property type="match status" value="1"/>
</dbReference>
<dbReference type="PIRSF" id="PIRSF000022">
    <property type="entry name" value="Bc1_14K"/>
    <property type="match status" value="1"/>
</dbReference>
<evidence type="ECO:0000256" key="10">
    <source>
        <dbReference type="ARBA" id="ARBA00038521"/>
    </source>
</evidence>
<keyword evidence="9 12" id="KW-0472">Membrane</keyword>
<keyword evidence="8 12" id="KW-0496">Mitochondrion</keyword>
<dbReference type="InterPro" id="IPR036544">
    <property type="entry name" value="QCR7_sf"/>
</dbReference>
<proteinExistence type="inferred from homology"/>
<sequence>MPIIKALASNVAVRRWAYNLSGFNKFGLHHDDVLQENDDVKEALRRLPANKVDERSFRIMRAMQLSLQKIELPKEQWTKFEEDDRYLQPYLEEVIKEREEKEYWEKNYY</sequence>
<reference evidence="13" key="1">
    <citation type="submission" date="2017-10" db="EMBL/GenBank/DDBJ databases">
        <title>Transcriptome Assembly of Sugarcane Aphid Adults.</title>
        <authorList>
            <person name="Scully E.D."/>
            <person name="Palmer N.A."/>
            <person name="Geib S.M."/>
            <person name="Sarath G."/>
            <person name="Sattler S.E."/>
        </authorList>
    </citation>
    <scope>NUCLEOTIDE SEQUENCE</scope>
    <source>
        <tissue evidence="13">Whole body</tissue>
    </source>
</reference>
<dbReference type="EMBL" id="GFXV01001967">
    <property type="protein sequence ID" value="MBW13772.1"/>
    <property type="molecule type" value="Transcribed_RNA"/>
</dbReference>
<protein>
    <recommendedName>
        <fullName evidence="3 12">Cytochrome b-c1 complex subunit 7</fullName>
    </recommendedName>
</protein>
<evidence type="ECO:0000256" key="1">
    <source>
        <dbReference type="ARBA" id="ARBA00004443"/>
    </source>
</evidence>
<evidence type="ECO:0000256" key="11">
    <source>
        <dbReference type="ARBA" id="ARBA00046393"/>
    </source>
</evidence>
<dbReference type="PANTHER" id="PTHR12022">
    <property type="entry name" value="UBIQUINOL-CYTOCHROME C REDUCTASE COMPLEX 14 KD PROTEIN"/>
    <property type="match status" value="1"/>
</dbReference>
<evidence type="ECO:0000256" key="8">
    <source>
        <dbReference type="ARBA" id="ARBA00023128"/>
    </source>
</evidence>
<keyword evidence="6 12" id="KW-0999">Mitochondrion inner membrane</keyword>